<dbReference type="Pfam" id="PF04564">
    <property type="entry name" value="U-box"/>
    <property type="match status" value="1"/>
</dbReference>
<evidence type="ECO:0000256" key="2">
    <source>
        <dbReference type="ARBA" id="ARBA00004906"/>
    </source>
</evidence>
<dbReference type="GO" id="GO:0016567">
    <property type="term" value="P:protein ubiquitination"/>
    <property type="evidence" value="ECO:0007669"/>
    <property type="project" value="UniProtKB-UniRule"/>
</dbReference>
<dbReference type="Gene3D" id="3.30.40.10">
    <property type="entry name" value="Zinc/RING finger domain, C3HC4 (zinc finger)"/>
    <property type="match status" value="1"/>
</dbReference>
<dbReference type="InterPro" id="IPR058678">
    <property type="entry name" value="ARM_PUB"/>
</dbReference>
<dbReference type="InterPro" id="IPR016024">
    <property type="entry name" value="ARM-type_fold"/>
</dbReference>
<dbReference type="SMART" id="SM00504">
    <property type="entry name" value="Ubox"/>
    <property type="match status" value="1"/>
</dbReference>
<organism evidence="7">
    <name type="scientific">Rhizophora mucronata</name>
    <name type="common">Asiatic mangrove</name>
    <dbReference type="NCBI Taxonomy" id="61149"/>
    <lineage>
        <taxon>Eukaryota</taxon>
        <taxon>Viridiplantae</taxon>
        <taxon>Streptophyta</taxon>
        <taxon>Embryophyta</taxon>
        <taxon>Tracheophyta</taxon>
        <taxon>Spermatophyta</taxon>
        <taxon>Magnoliopsida</taxon>
        <taxon>eudicotyledons</taxon>
        <taxon>Gunneridae</taxon>
        <taxon>Pentapetalae</taxon>
        <taxon>rosids</taxon>
        <taxon>fabids</taxon>
        <taxon>Malpighiales</taxon>
        <taxon>Rhizophoraceae</taxon>
        <taxon>Rhizophora</taxon>
    </lineage>
</organism>
<dbReference type="UniPathway" id="UPA00143"/>
<evidence type="ECO:0000259" key="6">
    <source>
        <dbReference type="PROSITE" id="PS51698"/>
    </source>
</evidence>
<evidence type="ECO:0000256" key="5">
    <source>
        <dbReference type="RuleBase" id="RU369093"/>
    </source>
</evidence>
<accession>A0A2P2L4G9</accession>
<sequence>MPMFHPSKRDGDAGLVLDLETAVKDGVLGGLRGSVIGPGVGEKLDLKKMIEELELSEIPSVFICPISLEPMEDPVTLCTGQTYERSNILKWLNLGHNSCPTTMQGLWDDSVTPNRTLYHLIYTWFSQKYLLMKKRAEDVQGRAIELIGTLKKVKGQARVQALRELQQVVAAHATARKAVIDEGGVAVISSLLGPFTTHAVGSEAIGILVNLTLDSESKSNLMQPAKISLMVDILNEGSIETKINCTRLIKKLMEEKDFKTELVSSHSLLIGLMRLIKDKRHPNGVLPGLSLLRSICLHKEVRSMIVTIGAIRRLVDLLPSLDPDCLELVLFILDALSSLPEGRSALKDAPNTIPNMARLLMRVSESCTQYALSILLSVCELAPEQCSSVAVDTGLAAKLLLVIQSGCNPALKQQSAELLKLCRLNYTDTIFISKCKLTRTIQ</sequence>
<evidence type="ECO:0000313" key="7">
    <source>
        <dbReference type="EMBL" id="MBX12853.1"/>
    </source>
</evidence>
<dbReference type="AlphaFoldDB" id="A0A2P2L4G9"/>
<dbReference type="InterPro" id="IPR011989">
    <property type="entry name" value="ARM-like"/>
</dbReference>
<reference evidence="7" key="1">
    <citation type="submission" date="2018-02" db="EMBL/GenBank/DDBJ databases">
        <title>Rhizophora mucronata_Transcriptome.</title>
        <authorList>
            <person name="Meera S.P."/>
            <person name="Sreeshan A."/>
            <person name="Augustine A."/>
        </authorList>
    </citation>
    <scope>NUCLEOTIDE SEQUENCE</scope>
    <source>
        <tissue evidence="7">Leaf</tissue>
    </source>
</reference>
<dbReference type="SUPFAM" id="SSF57850">
    <property type="entry name" value="RING/U-box"/>
    <property type="match status" value="1"/>
</dbReference>
<dbReference type="Gene3D" id="1.25.10.10">
    <property type="entry name" value="Leucine-rich Repeat Variant"/>
    <property type="match status" value="1"/>
</dbReference>
<keyword evidence="3 5" id="KW-0808">Transferase</keyword>
<comment type="pathway">
    <text evidence="2 5">Protein modification; protein ubiquitination.</text>
</comment>
<dbReference type="InterPro" id="IPR003613">
    <property type="entry name" value="Ubox_domain"/>
</dbReference>
<dbReference type="CDD" id="cd16664">
    <property type="entry name" value="RING-Ubox_PUB"/>
    <property type="match status" value="1"/>
</dbReference>
<proteinExistence type="predicted"/>
<dbReference type="Pfam" id="PF25598">
    <property type="entry name" value="ARM_PUB"/>
    <property type="match status" value="1"/>
</dbReference>
<dbReference type="EC" id="2.3.2.27" evidence="5"/>
<dbReference type="PANTHER" id="PTHR22849">
    <property type="entry name" value="WDSAM1 PROTEIN"/>
    <property type="match status" value="1"/>
</dbReference>
<keyword evidence="4 5" id="KW-0833">Ubl conjugation pathway</keyword>
<comment type="catalytic activity">
    <reaction evidence="1 5">
        <text>S-ubiquitinyl-[E2 ubiquitin-conjugating enzyme]-L-cysteine + [acceptor protein]-L-lysine = [E2 ubiquitin-conjugating enzyme]-L-cysteine + N(6)-ubiquitinyl-[acceptor protein]-L-lysine.</text>
        <dbReference type="EC" id="2.3.2.27"/>
    </reaction>
</comment>
<name>A0A2P2L4G9_RHIMU</name>
<evidence type="ECO:0000256" key="3">
    <source>
        <dbReference type="ARBA" id="ARBA00022679"/>
    </source>
</evidence>
<comment type="function">
    <text evidence="5">Functions as an E3 ubiquitin ligase.</text>
</comment>
<dbReference type="InterPro" id="IPR013083">
    <property type="entry name" value="Znf_RING/FYVE/PHD"/>
</dbReference>
<dbReference type="InterPro" id="IPR045210">
    <property type="entry name" value="RING-Ubox_PUB"/>
</dbReference>
<evidence type="ECO:0000256" key="1">
    <source>
        <dbReference type="ARBA" id="ARBA00000900"/>
    </source>
</evidence>
<dbReference type="PROSITE" id="PS51698">
    <property type="entry name" value="U_BOX"/>
    <property type="match status" value="1"/>
</dbReference>
<dbReference type="GO" id="GO:0061630">
    <property type="term" value="F:ubiquitin protein ligase activity"/>
    <property type="evidence" value="ECO:0007669"/>
    <property type="project" value="UniProtKB-UniRule"/>
</dbReference>
<dbReference type="SUPFAM" id="SSF48371">
    <property type="entry name" value="ARM repeat"/>
    <property type="match status" value="1"/>
</dbReference>
<dbReference type="PANTHER" id="PTHR22849:SF142">
    <property type="entry name" value="U-BOX DOMAIN-CONTAINING PROTEIN 31"/>
    <property type="match status" value="1"/>
</dbReference>
<feature type="domain" description="U-box" evidence="6">
    <location>
        <begin position="57"/>
        <end position="131"/>
    </location>
</feature>
<dbReference type="InterPro" id="IPR045185">
    <property type="entry name" value="PUB22/23/24-like"/>
</dbReference>
<dbReference type="EMBL" id="GGEC01032369">
    <property type="protein sequence ID" value="MBX12853.1"/>
    <property type="molecule type" value="Transcribed_RNA"/>
</dbReference>
<protein>
    <recommendedName>
        <fullName evidence="5 6">U-box domain-containing protein</fullName>
        <ecNumber evidence="5">2.3.2.27</ecNumber>
    </recommendedName>
    <alternativeName>
        <fullName evidence="5">RING-type E3 ubiquitin transferase PUB</fullName>
    </alternativeName>
</protein>
<evidence type="ECO:0000256" key="4">
    <source>
        <dbReference type="ARBA" id="ARBA00022786"/>
    </source>
</evidence>